<dbReference type="InterPro" id="IPR011761">
    <property type="entry name" value="ATP-grasp"/>
</dbReference>
<keyword evidence="3" id="KW-0436">Ligase</keyword>
<accession>A0A2S9YKH5</accession>
<evidence type="ECO:0000313" key="4">
    <source>
        <dbReference type="Proteomes" id="UP000238823"/>
    </source>
</evidence>
<dbReference type="Gene3D" id="3.30.1490.20">
    <property type="entry name" value="ATP-grasp fold, A domain"/>
    <property type="match status" value="1"/>
</dbReference>
<sequence>MGGAAEPAPWSRTNLLIAAAAARLGVEATPLASQHSDFFMRLRWPGAPEGPRAVIISKTRSPYLTEVAQTLTNNKFISRELLAARGLPVIRGELFDEASEVVADGRAGAILAERGRVVVKPNWGNRGIGIVTDVVEFAQLAAAIEFARDHDRDEEAVVEPFVSGINLRVAVIGGRAVAAAEISRPQLRGDGQRTATQLLEALNLDARRGTWSRPSLVPLDHIEAELVAERLAVAGYHLDDVLPENLCVELCFEELDVIDRSDELRPSWAAIAVEAATALGVDVAGVDLRGPAHVLLRSAPATSGDQATHASAGVLEVNALPALHLHALPTVGSPRPVFDAFVAYCLQMPGAPPVCARVLV</sequence>
<name>A0A2S9YKH5_9BACT</name>
<dbReference type="PANTHER" id="PTHR21621:SF0">
    <property type="entry name" value="BETA-CITRYLGLUTAMATE SYNTHASE B-RELATED"/>
    <property type="match status" value="1"/>
</dbReference>
<dbReference type="Proteomes" id="UP000238823">
    <property type="component" value="Unassembled WGS sequence"/>
</dbReference>
<dbReference type="EMBL" id="PVNL01000092">
    <property type="protein sequence ID" value="PRQ05578.1"/>
    <property type="molecule type" value="Genomic_DNA"/>
</dbReference>
<dbReference type="AlphaFoldDB" id="A0A2S9YKH5"/>
<dbReference type="GO" id="GO:0005524">
    <property type="term" value="F:ATP binding"/>
    <property type="evidence" value="ECO:0007669"/>
    <property type="project" value="UniProtKB-UniRule"/>
</dbReference>
<evidence type="ECO:0000259" key="2">
    <source>
        <dbReference type="PROSITE" id="PS50975"/>
    </source>
</evidence>
<evidence type="ECO:0000256" key="1">
    <source>
        <dbReference type="PROSITE-ProRule" id="PRU00409"/>
    </source>
</evidence>
<organism evidence="3 4">
    <name type="scientific">Enhygromyxa salina</name>
    <dbReference type="NCBI Taxonomy" id="215803"/>
    <lineage>
        <taxon>Bacteria</taxon>
        <taxon>Pseudomonadati</taxon>
        <taxon>Myxococcota</taxon>
        <taxon>Polyangia</taxon>
        <taxon>Nannocystales</taxon>
        <taxon>Nannocystaceae</taxon>
        <taxon>Enhygromyxa</taxon>
    </lineage>
</organism>
<reference evidence="3 4" key="1">
    <citation type="submission" date="2018-03" db="EMBL/GenBank/DDBJ databases">
        <title>Draft Genome Sequences of the Obligatory Marine Myxobacteria Enhygromyxa salina SWB007.</title>
        <authorList>
            <person name="Poehlein A."/>
            <person name="Moghaddam J.A."/>
            <person name="Harms H."/>
            <person name="Alanjari M."/>
            <person name="Koenig G.M."/>
            <person name="Daniel R."/>
            <person name="Schaeberle T.F."/>
        </authorList>
    </citation>
    <scope>NUCLEOTIDE SEQUENCE [LARGE SCALE GENOMIC DNA]</scope>
    <source>
        <strain evidence="3 4">SWB007</strain>
    </source>
</reference>
<dbReference type="PANTHER" id="PTHR21621">
    <property type="entry name" value="RIBOSOMAL PROTEIN S6 MODIFICATION PROTEIN"/>
    <property type="match status" value="1"/>
</dbReference>
<dbReference type="InterPro" id="IPR013815">
    <property type="entry name" value="ATP_grasp_subdomain_1"/>
</dbReference>
<protein>
    <submittedName>
        <fullName evidence="3">Cyanophycin synthetase</fullName>
        <ecNumber evidence="3">6.3.2.29</ecNumber>
    </submittedName>
</protein>
<dbReference type="EC" id="6.3.2.29" evidence="3"/>
<dbReference type="PROSITE" id="PS50975">
    <property type="entry name" value="ATP_GRASP"/>
    <property type="match status" value="1"/>
</dbReference>
<feature type="domain" description="ATP-grasp" evidence="2">
    <location>
        <begin position="79"/>
        <end position="346"/>
    </location>
</feature>
<dbReference type="RefSeq" id="WP_106091401.1">
    <property type="nucleotide sequence ID" value="NZ_PVNL01000092.1"/>
</dbReference>
<gene>
    <name evidence="3" type="primary">cphA_5</name>
    <name evidence="3" type="ORF">ENSA7_44680</name>
</gene>
<keyword evidence="1" id="KW-0547">Nucleotide-binding</keyword>
<dbReference type="OrthoDB" id="9803907at2"/>
<dbReference type="SUPFAM" id="SSF56059">
    <property type="entry name" value="Glutathione synthetase ATP-binding domain-like"/>
    <property type="match status" value="1"/>
</dbReference>
<evidence type="ECO:0000313" key="3">
    <source>
        <dbReference type="EMBL" id="PRQ05578.1"/>
    </source>
</evidence>
<comment type="caution">
    <text evidence="3">The sequence shown here is derived from an EMBL/GenBank/DDBJ whole genome shotgun (WGS) entry which is preliminary data.</text>
</comment>
<proteinExistence type="predicted"/>
<keyword evidence="1" id="KW-0067">ATP-binding</keyword>
<dbReference type="GO" id="GO:0005737">
    <property type="term" value="C:cytoplasm"/>
    <property type="evidence" value="ECO:0007669"/>
    <property type="project" value="TreeGrafter"/>
</dbReference>
<dbReference type="GO" id="GO:0046872">
    <property type="term" value="F:metal ion binding"/>
    <property type="evidence" value="ECO:0007669"/>
    <property type="project" value="InterPro"/>
</dbReference>
<dbReference type="Gene3D" id="3.30.470.20">
    <property type="entry name" value="ATP-grasp fold, B domain"/>
    <property type="match status" value="1"/>
</dbReference>
<dbReference type="GO" id="GO:0071160">
    <property type="term" value="F:cyanophycin synthetase activity (L-aspartate-adding)"/>
    <property type="evidence" value="ECO:0007669"/>
    <property type="project" value="UniProtKB-EC"/>
</dbReference>